<sequence length="229" mass="25035">SSMVRNLVTQGSNFTSSTSVEELTLPVSEVADSGRGSWTSCSSNSHDNLQVQRMSDMMNLQHPQNADNITHVDNLQTINRHLRDDSELSQSRQSLTSCNSVSDKNEGNCGTIKHGETVSEQQSIDTAYKTVTSTTEKGLIVYCVTSTCKDDRYRAPPPTPPGYQGLSLGNMQAQEGAVLRPSYVKPPNYSVALQRSKMLGDTWRMTAGHQAVFNRPAIVAPHAVTNSEE</sequence>
<organism evidence="2 3">
    <name type="scientific">Clarias magur</name>
    <name type="common">Asian catfish</name>
    <name type="synonym">Macropteronotus magur</name>
    <dbReference type="NCBI Taxonomy" id="1594786"/>
    <lineage>
        <taxon>Eukaryota</taxon>
        <taxon>Metazoa</taxon>
        <taxon>Chordata</taxon>
        <taxon>Craniata</taxon>
        <taxon>Vertebrata</taxon>
        <taxon>Euteleostomi</taxon>
        <taxon>Actinopterygii</taxon>
        <taxon>Neopterygii</taxon>
        <taxon>Teleostei</taxon>
        <taxon>Ostariophysi</taxon>
        <taxon>Siluriformes</taxon>
        <taxon>Clariidae</taxon>
        <taxon>Clarias</taxon>
    </lineage>
</organism>
<evidence type="ECO:0000256" key="1">
    <source>
        <dbReference type="SAM" id="MobiDB-lite"/>
    </source>
</evidence>
<evidence type="ECO:0000313" key="3">
    <source>
        <dbReference type="Proteomes" id="UP000727407"/>
    </source>
</evidence>
<feature type="region of interest" description="Disordered" evidence="1">
    <location>
        <begin position="84"/>
        <end position="113"/>
    </location>
</feature>
<dbReference type="Proteomes" id="UP000727407">
    <property type="component" value="Unassembled WGS sequence"/>
</dbReference>
<feature type="non-terminal residue" evidence="2">
    <location>
        <position position="1"/>
    </location>
</feature>
<feature type="compositionally biased region" description="Polar residues" evidence="1">
    <location>
        <begin position="88"/>
        <end position="102"/>
    </location>
</feature>
<comment type="caution">
    <text evidence="2">The sequence shown here is derived from an EMBL/GenBank/DDBJ whole genome shotgun (WGS) entry which is preliminary data.</text>
</comment>
<reference evidence="2" key="1">
    <citation type="submission" date="2020-07" db="EMBL/GenBank/DDBJ databases">
        <title>Clarias magur genome sequencing, assembly and annotation.</title>
        <authorList>
            <person name="Kushwaha B."/>
            <person name="Kumar R."/>
            <person name="Das P."/>
            <person name="Joshi C.G."/>
            <person name="Kumar D."/>
            <person name="Nagpure N.S."/>
            <person name="Pandey M."/>
            <person name="Agarwal S."/>
            <person name="Srivastava S."/>
            <person name="Singh M."/>
            <person name="Sahoo L."/>
            <person name="Jayasankar P."/>
            <person name="Meher P.K."/>
            <person name="Koringa P.G."/>
            <person name="Iquebal M.A."/>
            <person name="Das S.P."/>
            <person name="Bit A."/>
            <person name="Patnaik S."/>
            <person name="Patel N."/>
            <person name="Shah T.M."/>
            <person name="Hinsu A."/>
            <person name="Jena J.K."/>
        </authorList>
    </citation>
    <scope>NUCLEOTIDE SEQUENCE</scope>
    <source>
        <strain evidence="2">CIFAMagur01</strain>
        <tissue evidence="2">Testis</tissue>
    </source>
</reference>
<accession>A0A8J4U4A8</accession>
<dbReference type="OrthoDB" id="8928880at2759"/>
<dbReference type="AlphaFoldDB" id="A0A8J4U4A8"/>
<feature type="non-terminal residue" evidence="2">
    <location>
        <position position="229"/>
    </location>
</feature>
<keyword evidence="3" id="KW-1185">Reference proteome</keyword>
<proteinExistence type="predicted"/>
<protein>
    <submittedName>
        <fullName evidence="2">Rap guanine nucleotide exchange factor 6-like isoform X3</fullName>
    </submittedName>
</protein>
<dbReference type="EMBL" id="QNUK01000681">
    <property type="protein sequence ID" value="KAF5890480.1"/>
    <property type="molecule type" value="Genomic_DNA"/>
</dbReference>
<gene>
    <name evidence="2" type="ORF">DAT39_019819</name>
</gene>
<evidence type="ECO:0000313" key="2">
    <source>
        <dbReference type="EMBL" id="KAF5890480.1"/>
    </source>
</evidence>
<name>A0A8J4U4A8_CLAMG</name>